<dbReference type="EMBL" id="NBYN01000049">
    <property type="protein sequence ID" value="OSO90275.1"/>
    <property type="molecule type" value="Genomic_DNA"/>
</dbReference>
<gene>
    <name evidence="1" type="ORF">B7O87_09585</name>
</gene>
<dbReference type="Proteomes" id="UP000192997">
    <property type="component" value="Unassembled WGS sequence"/>
</dbReference>
<organism evidence="1 2">
    <name type="scientific">Cylindrospermopsis raciborskii CENA303</name>
    <dbReference type="NCBI Taxonomy" id="1170769"/>
    <lineage>
        <taxon>Bacteria</taxon>
        <taxon>Bacillati</taxon>
        <taxon>Cyanobacteriota</taxon>
        <taxon>Cyanophyceae</taxon>
        <taxon>Nostocales</taxon>
        <taxon>Aphanizomenonaceae</taxon>
        <taxon>Cylindrospermopsis</taxon>
    </lineage>
</organism>
<dbReference type="AlphaFoldDB" id="A0A1X4G670"/>
<sequence length="106" mass="11868">MLTEIAPNHVHKFPLRTEGLGDAEFVYEVLATGDRTANLEGVGLRGADLRSSFTKYLLQAIAPPDIFILQNCDRLFTILKFSLEKTQEIAFAKHSPCEIAPIPLRR</sequence>
<comment type="caution">
    <text evidence="1">The sequence shown here is derived from an EMBL/GenBank/DDBJ whole genome shotgun (WGS) entry which is preliminary data.</text>
</comment>
<dbReference type="RefSeq" id="WP_085728345.1">
    <property type="nucleotide sequence ID" value="NZ_NBYN01000049.1"/>
</dbReference>
<reference evidence="2" key="1">
    <citation type="submission" date="2017-04" db="EMBL/GenBank/DDBJ databases">
        <authorList>
            <person name="Abreu V.A."/>
            <person name="Popin R.V."/>
            <person name="Rigonato J."/>
            <person name="Andreote A.P."/>
            <person name="Schaker P.C."/>
            <person name="Hoff-Risseti C."/>
            <person name="Alvarenga D.O."/>
            <person name="Varani A.M."/>
            <person name="Fiore M.F."/>
        </authorList>
    </citation>
    <scope>NUCLEOTIDE SEQUENCE [LARGE SCALE GENOMIC DNA]</scope>
    <source>
        <strain evidence="2">CENA303</strain>
    </source>
</reference>
<proteinExistence type="predicted"/>
<evidence type="ECO:0000313" key="1">
    <source>
        <dbReference type="EMBL" id="OSO90275.1"/>
    </source>
</evidence>
<accession>A0A1X4G670</accession>
<protein>
    <submittedName>
        <fullName evidence="1">Uncharacterized protein</fullName>
    </submittedName>
</protein>
<evidence type="ECO:0000313" key="2">
    <source>
        <dbReference type="Proteomes" id="UP000192997"/>
    </source>
</evidence>
<name>A0A1X4G670_9CYAN</name>